<evidence type="ECO:0000256" key="4">
    <source>
        <dbReference type="ARBA" id="ARBA00023163"/>
    </source>
</evidence>
<dbReference type="InterPro" id="IPR003313">
    <property type="entry name" value="AraC-bd"/>
</dbReference>
<dbReference type="Pfam" id="PF02311">
    <property type="entry name" value="AraC_binding"/>
    <property type="match status" value="1"/>
</dbReference>
<dbReference type="SUPFAM" id="SSF51215">
    <property type="entry name" value="Regulatory protein AraC"/>
    <property type="match status" value="1"/>
</dbReference>
<dbReference type="GO" id="GO:0043565">
    <property type="term" value="F:sequence-specific DNA binding"/>
    <property type="evidence" value="ECO:0007669"/>
    <property type="project" value="InterPro"/>
</dbReference>
<evidence type="ECO:0000313" key="6">
    <source>
        <dbReference type="EMBL" id="TRY14434.1"/>
    </source>
</evidence>
<dbReference type="SUPFAM" id="SSF46689">
    <property type="entry name" value="Homeodomain-like"/>
    <property type="match status" value="2"/>
</dbReference>
<keyword evidence="3" id="KW-0010">Activator</keyword>
<dbReference type="SMART" id="SM00342">
    <property type="entry name" value="HTH_ARAC"/>
    <property type="match status" value="1"/>
</dbReference>
<feature type="domain" description="HTH araC/xylS-type" evidence="5">
    <location>
        <begin position="183"/>
        <end position="280"/>
    </location>
</feature>
<evidence type="ECO:0000256" key="2">
    <source>
        <dbReference type="ARBA" id="ARBA00023125"/>
    </source>
</evidence>
<dbReference type="GO" id="GO:0003700">
    <property type="term" value="F:DNA-binding transcription factor activity"/>
    <property type="evidence" value="ECO:0007669"/>
    <property type="project" value="InterPro"/>
</dbReference>
<dbReference type="InterPro" id="IPR050204">
    <property type="entry name" value="AraC_XylS_family_regulators"/>
</dbReference>
<name>A0A553JPP0_SHEHA</name>
<sequence length="291" mass="33062">MKSIETRPQIKREVAEFTHAKELGGIELLNASYHKQNFSRHSHEGYTVGVIESGAQRFYRTGGNHIAPENSIILVNADEVHSGSSAAEGGWSYRAMYPLPEQFTLLNEELDLPANGAPYFPEPVVHDRVMADTLRMMFHTLDTSENRLLRESVVYSTMIKLMSRHSRSKIDIPRHAAAQTQLELVKQFLDDHPSVDISLEELAKLAGLSPFYLIKQFQIKCGLPPHAYQIQSRVRLAKQKIKQGYKLLDVAQECGFHDQSHLNRHFKRTMGVTPGQYAKEFNSKFVQANET</sequence>
<gene>
    <name evidence="6" type="ORF">FN961_10040</name>
</gene>
<keyword evidence="7" id="KW-1185">Reference proteome</keyword>
<proteinExistence type="predicted"/>
<accession>A0A553JPP0</accession>
<keyword evidence="4" id="KW-0804">Transcription</keyword>
<dbReference type="EMBL" id="VKGK01000010">
    <property type="protein sequence ID" value="TRY14434.1"/>
    <property type="molecule type" value="Genomic_DNA"/>
</dbReference>
<dbReference type="Pfam" id="PF12833">
    <property type="entry name" value="HTH_18"/>
    <property type="match status" value="1"/>
</dbReference>
<protein>
    <submittedName>
        <fullName evidence="6">AraC family transcriptional regulator</fullName>
    </submittedName>
</protein>
<evidence type="ECO:0000259" key="5">
    <source>
        <dbReference type="PROSITE" id="PS01124"/>
    </source>
</evidence>
<dbReference type="Gene3D" id="1.10.10.60">
    <property type="entry name" value="Homeodomain-like"/>
    <property type="match status" value="1"/>
</dbReference>
<evidence type="ECO:0000256" key="3">
    <source>
        <dbReference type="ARBA" id="ARBA00023159"/>
    </source>
</evidence>
<dbReference type="InterPro" id="IPR037923">
    <property type="entry name" value="HTH-like"/>
</dbReference>
<dbReference type="InterPro" id="IPR018062">
    <property type="entry name" value="HTH_AraC-typ_CS"/>
</dbReference>
<dbReference type="PANTHER" id="PTHR46796:SF2">
    <property type="entry name" value="TRANSCRIPTIONAL REGULATORY PROTEIN"/>
    <property type="match status" value="1"/>
</dbReference>
<organism evidence="6 7">
    <name type="scientific">Shewanella hanedai</name>
    <name type="common">Alteromonas hanedai</name>
    <dbReference type="NCBI Taxonomy" id="25"/>
    <lineage>
        <taxon>Bacteria</taxon>
        <taxon>Pseudomonadati</taxon>
        <taxon>Pseudomonadota</taxon>
        <taxon>Gammaproteobacteria</taxon>
        <taxon>Alteromonadales</taxon>
        <taxon>Shewanellaceae</taxon>
        <taxon>Shewanella</taxon>
    </lineage>
</organism>
<dbReference type="AlphaFoldDB" id="A0A553JPP0"/>
<dbReference type="PROSITE" id="PS01124">
    <property type="entry name" value="HTH_ARAC_FAMILY_2"/>
    <property type="match status" value="1"/>
</dbReference>
<dbReference type="OrthoDB" id="9809338at2"/>
<comment type="caution">
    <text evidence="6">The sequence shown here is derived from an EMBL/GenBank/DDBJ whole genome shotgun (WGS) entry which is preliminary data.</text>
</comment>
<evidence type="ECO:0000256" key="1">
    <source>
        <dbReference type="ARBA" id="ARBA00023015"/>
    </source>
</evidence>
<dbReference type="InterPro" id="IPR018060">
    <property type="entry name" value="HTH_AraC"/>
</dbReference>
<dbReference type="Proteomes" id="UP000318126">
    <property type="component" value="Unassembled WGS sequence"/>
</dbReference>
<evidence type="ECO:0000313" key="7">
    <source>
        <dbReference type="Proteomes" id="UP000318126"/>
    </source>
</evidence>
<keyword evidence="2" id="KW-0238">DNA-binding</keyword>
<dbReference type="PANTHER" id="PTHR46796">
    <property type="entry name" value="HTH-TYPE TRANSCRIPTIONAL ACTIVATOR RHAS-RELATED"/>
    <property type="match status" value="1"/>
</dbReference>
<dbReference type="InterPro" id="IPR009057">
    <property type="entry name" value="Homeodomain-like_sf"/>
</dbReference>
<keyword evidence="1" id="KW-0805">Transcription regulation</keyword>
<reference evidence="7" key="1">
    <citation type="submission" date="2019-07" db="EMBL/GenBank/DDBJ databases">
        <title>Shewanella sp. YLB-08 draft genomic sequence.</title>
        <authorList>
            <person name="Yu L."/>
        </authorList>
    </citation>
    <scope>NUCLEOTIDE SEQUENCE [LARGE SCALE GENOMIC DNA]</scope>
    <source>
        <strain evidence="7">JCM 20706</strain>
    </source>
</reference>
<dbReference type="PROSITE" id="PS00041">
    <property type="entry name" value="HTH_ARAC_FAMILY_1"/>
    <property type="match status" value="1"/>
</dbReference>